<reference evidence="1" key="1">
    <citation type="submission" date="2021-01" db="EMBL/GenBank/DDBJ databases">
        <authorList>
            <consortium name="Genoscope - CEA"/>
            <person name="William W."/>
        </authorList>
    </citation>
    <scope>NUCLEOTIDE SEQUENCE</scope>
</reference>
<gene>
    <name evidence="1" type="ORF">PSON_ATCC_30995.1.T2100020</name>
</gene>
<dbReference type="EMBL" id="CAJJDN010000210">
    <property type="protein sequence ID" value="CAD8129205.1"/>
    <property type="molecule type" value="Genomic_DNA"/>
</dbReference>
<dbReference type="Proteomes" id="UP000692954">
    <property type="component" value="Unassembled WGS sequence"/>
</dbReference>
<proteinExistence type="predicted"/>
<name>A0A8S1RQM7_9CILI</name>
<dbReference type="AlphaFoldDB" id="A0A8S1RQM7"/>
<sequence length="93" mass="10894">MINVMNNSHIAQLIQEMDVRLFSEYNCDSSLRHMAIIITNWEYMYALMAIHVKSIITDVGCQVILKLYINNSKGCKQRTFCHDVTIQESLYIY</sequence>
<protein>
    <submittedName>
        <fullName evidence="1">Uncharacterized protein</fullName>
    </submittedName>
</protein>
<evidence type="ECO:0000313" key="2">
    <source>
        <dbReference type="Proteomes" id="UP000692954"/>
    </source>
</evidence>
<keyword evidence="2" id="KW-1185">Reference proteome</keyword>
<accession>A0A8S1RQM7</accession>
<organism evidence="1 2">
    <name type="scientific">Paramecium sonneborni</name>
    <dbReference type="NCBI Taxonomy" id="65129"/>
    <lineage>
        <taxon>Eukaryota</taxon>
        <taxon>Sar</taxon>
        <taxon>Alveolata</taxon>
        <taxon>Ciliophora</taxon>
        <taxon>Intramacronucleata</taxon>
        <taxon>Oligohymenophorea</taxon>
        <taxon>Peniculida</taxon>
        <taxon>Parameciidae</taxon>
        <taxon>Paramecium</taxon>
    </lineage>
</organism>
<comment type="caution">
    <text evidence="1">The sequence shown here is derived from an EMBL/GenBank/DDBJ whole genome shotgun (WGS) entry which is preliminary data.</text>
</comment>
<evidence type="ECO:0000313" key="1">
    <source>
        <dbReference type="EMBL" id="CAD8129205.1"/>
    </source>
</evidence>